<dbReference type="RefSeq" id="WP_158948989.1">
    <property type="nucleotide sequence ID" value="NZ_CP046400.1"/>
</dbReference>
<reference evidence="1 2" key="1">
    <citation type="submission" date="2019-11" db="EMBL/GenBank/DDBJ databases">
        <authorList>
            <person name="Zheng R.K."/>
            <person name="Sun C.M."/>
        </authorList>
    </citation>
    <scope>NUCLEOTIDE SEQUENCE [LARGE SCALE GENOMIC DNA]</scope>
    <source>
        <strain evidence="1 2">SRB007</strain>
    </source>
</reference>
<evidence type="ECO:0000313" key="2">
    <source>
        <dbReference type="Proteomes" id="UP000428328"/>
    </source>
</evidence>
<evidence type="ECO:0000313" key="1">
    <source>
        <dbReference type="EMBL" id="QGY41074.1"/>
    </source>
</evidence>
<keyword evidence="2" id="KW-1185">Reference proteome</keyword>
<gene>
    <name evidence="1" type="ORF">GM415_13370</name>
</gene>
<organism evidence="1 2">
    <name type="scientific">Pseudodesulfovibrio cashew</name>
    <dbReference type="NCBI Taxonomy" id="2678688"/>
    <lineage>
        <taxon>Bacteria</taxon>
        <taxon>Pseudomonadati</taxon>
        <taxon>Thermodesulfobacteriota</taxon>
        <taxon>Desulfovibrionia</taxon>
        <taxon>Desulfovibrionales</taxon>
        <taxon>Desulfovibrionaceae</taxon>
    </lineage>
</organism>
<dbReference type="KEGG" id="psel:GM415_13370"/>
<accession>A0A6I6JTR5</accession>
<dbReference type="Proteomes" id="UP000428328">
    <property type="component" value="Chromosome"/>
</dbReference>
<dbReference type="EMBL" id="CP046400">
    <property type="protein sequence ID" value="QGY41074.1"/>
    <property type="molecule type" value="Genomic_DNA"/>
</dbReference>
<protein>
    <submittedName>
        <fullName evidence="1">Uncharacterized protein</fullName>
    </submittedName>
</protein>
<proteinExistence type="predicted"/>
<dbReference type="AlphaFoldDB" id="A0A6I6JTR5"/>
<name>A0A6I6JTR5_9BACT</name>
<sequence length="123" mass="14084">MTGFDLLAESKIRQWEQDVREGRIQPSKTAKAESVGQYEPLEKKLFRDIRKNIIKAYMSSGQERRQLLEDAGNMHVQLSSRLERSGYNRMSKMFSDTIQAVKAAAGAAEQDLETLRAMLEEMD</sequence>